<dbReference type="CDD" id="cd00144">
    <property type="entry name" value="MPP_PPP_family"/>
    <property type="match status" value="1"/>
</dbReference>
<dbReference type="InterPro" id="IPR006186">
    <property type="entry name" value="Ser/Thr-sp_prot-phosphatase"/>
</dbReference>
<evidence type="ECO:0000259" key="9">
    <source>
        <dbReference type="PROSITE" id="PS00125"/>
    </source>
</evidence>
<sequence>MSQSDTYENIRELYDIFMTTASQTVDSYISYAELLKLPHISLHFLIHLLKTFREVVSNDPIVLDLVPNTDIQSQSADTNFICNDDETEYGYASSILIDDKIYDSPLNQFSTNYYNNDQMQNEFRDPSNSYTASSSKVNDKKSNKENIIPINGEIIIVGDLHGHILDLLRIINKFPQLPEINYLFLGDIVDRGQFSLETFILIMLMKILFPTNVFLIRGNHEFSEIFENCGFKQEIEGVYFNKFGKANHNNISNVNNNNNPNINYPPSNSNTKHINSMKNYEYGVNRGKNHIFEYLEEAFYYLPIAATISKSVVCVHGGIGPNLTIFNSLRKEVRPFNDFLNKSINDALWSDPDESIRYFEKSSRGSGHKFGMDALEQFLLNSNLKTLVRGHQCVSEGVKFQFDNKMVTVFSASNYCGVSGNKSGVLKVIGEDTFESVRFDPIPPFNRDCAIFEKFVSSLDKELKNESNNKINKIKSSKIDQTSISSKISKRNFSTRKIDNNAKLPHLGINSRMQTLPRDFMNHRNATFSKTGRDLSSTIQGSVQGHSTLHSVSLLSRKSNIPRRRASHFSIGSLY</sequence>
<keyword evidence="2" id="KW-0479">Metal-binding</keyword>
<keyword evidence="4" id="KW-0904">Protein phosphatase</keyword>
<dbReference type="PROSITE" id="PS00125">
    <property type="entry name" value="SER_THR_PHOSPHATASE"/>
    <property type="match status" value="1"/>
</dbReference>
<dbReference type="SUPFAM" id="SSF56300">
    <property type="entry name" value="Metallo-dependent phosphatases"/>
    <property type="match status" value="1"/>
</dbReference>
<dbReference type="EC" id="3.1.3.16" evidence="8"/>
<comment type="catalytic activity">
    <reaction evidence="6">
        <text>O-phospho-L-seryl-[protein] + H2O = L-seryl-[protein] + phosphate</text>
        <dbReference type="Rhea" id="RHEA:20629"/>
        <dbReference type="Rhea" id="RHEA-COMP:9863"/>
        <dbReference type="Rhea" id="RHEA-COMP:11604"/>
        <dbReference type="ChEBI" id="CHEBI:15377"/>
        <dbReference type="ChEBI" id="CHEBI:29999"/>
        <dbReference type="ChEBI" id="CHEBI:43474"/>
        <dbReference type="ChEBI" id="CHEBI:83421"/>
        <dbReference type="EC" id="3.1.3.16"/>
    </reaction>
</comment>
<evidence type="ECO:0000256" key="4">
    <source>
        <dbReference type="ARBA" id="ARBA00022912"/>
    </source>
</evidence>
<keyword evidence="5" id="KW-0464">Manganese</keyword>
<gene>
    <name evidence="10" type="ORF">TRFO_22958</name>
</gene>
<evidence type="ECO:0000256" key="3">
    <source>
        <dbReference type="ARBA" id="ARBA00022801"/>
    </source>
</evidence>
<dbReference type="Pfam" id="PF00149">
    <property type="entry name" value="Metallophos"/>
    <property type="match status" value="1"/>
</dbReference>
<evidence type="ECO:0000313" key="10">
    <source>
        <dbReference type="EMBL" id="OHT08527.1"/>
    </source>
</evidence>
<comment type="caution">
    <text evidence="10">The sequence shown here is derived from an EMBL/GenBank/DDBJ whole genome shotgun (WGS) entry which is preliminary data.</text>
</comment>
<feature type="domain" description="Serine/threonine specific protein phosphatases" evidence="9">
    <location>
        <begin position="216"/>
        <end position="221"/>
    </location>
</feature>
<dbReference type="GeneID" id="94837580"/>
<comment type="similarity">
    <text evidence="8">Belongs to the PPP phosphatase family.</text>
</comment>
<accession>A0A1J4KAS0</accession>
<dbReference type="GO" id="GO:0004722">
    <property type="term" value="F:protein serine/threonine phosphatase activity"/>
    <property type="evidence" value="ECO:0007669"/>
    <property type="project" value="UniProtKB-EC"/>
</dbReference>
<comment type="cofactor">
    <cofactor evidence="1">
        <name>Mn(2+)</name>
        <dbReference type="ChEBI" id="CHEBI:29035"/>
    </cofactor>
</comment>
<evidence type="ECO:0000256" key="2">
    <source>
        <dbReference type="ARBA" id="ARBA00022723"/>
    </source>
</evidence>
<evidence type="ECO:0000256" key="7">
    <source>
        <dbReference type="ARBA" id="ARBA00048336"/>
    </source>
</evidence>
<dbReference type="VEuPathDB" id="TrichDB:TRFO_22958"/>
<keyword evidence="3 8" id="KW-0378">Hydrolase</keyword>
<dbReference type="PANTHER" id="PTHR11668:SF300">
    <property type="entry name" value="SERINE_THREONINE-PROTEIN PHOSPHATASE"/>
    <property type="match status" value="1"/>
</dbReference>
<dbReference type="RefSeq" id="XP_068361663.1">
    <property type="nucleotide sequence ID" value="XM_068502876.1"/>
</dbReference>
<dbReference type="GO" id="GO:0005634">
    <property type="term" value="C:nucleus"/>
    <property type="evidence" value="ECO:0007669"/>
    <property type="project" value="TreeGrafter"/>
</dbReference>
<keyword evidence="11" id="KW-1185">Reference proteome</keyword>
<evidence type="ECO:0000256" key="6">
    <source>
        <dbReference type="ARBA" id="ARBA00047761"/>
    </source>
</evidence>
<dbReference type="InterPro" id="IPR004843">
    <property type="entry name" value="Calcineurin-like_PHP"/>
</dbReference>
<reference evidence="10" key="1">
    <citation type="submission" date="2016-10" db="EMBL/GenBank/DDBJ databases">
        <authorList>
            <person name="Benchimol M."/>
            <person name="Almeida L.G."/>
            <person name="Vasconcelos A.T."/>
            <person name="Perreira-Neves A."/>
            <person name="Rosa I.A."/>
            <person name="Tasca T."/>
            <person name="Bogo M.R."/>
            <person name="de Souza W."/>
        </authorList>
    </citation>
    <scope>NUCLEOTIDE SEQUENCE [LARGE SCALE GENOMIC DNA]</scope>
    <source>
        <strain evidence="10">K</strain>
    </source>
</reference>
<dbReference type="AlphaFoldDB" id="A0A1J4KAS0"/>
<dbReference type="Gene3D" id="3.60.21.10">
    <property type="match status" value="1"/>
</dbReference>
<evidence type="ECO:0000256" key="1">
    <source>
        <dbReference type="ARBA" id="ARBA00001936"/>
    </source>
</evidence>
<dbReference type="InterPro" id="IPR029052">
    <property type="entry name" value="Metallo-depent_PP-like"/>
</dbReference>
<evidence type="ECO:0000256" key="5">
    <source>
        <dbReference type="ARBA" id="ARBA00023211"/>
    </source>
</evidence>
<protein>
    <recommendedName>
        <fullName evidence="8">Serine/threonine-protein phosphatase</fullName>
        <ecNumber evidence="8">3.1.3.16</ecNumber>
    </recommendedName>
</protein>
<dbReference type="GO" id="GO:0005737">
    <property type="term" value="C:cytoplasm"/>
    <property type="evidence" value="ECO:0007669"/>
    <property type="project" value="TreeGrafter"/>
</dbReference>
<dbReference type="InterPro" id="IPR050341">
    <property type="entry name" value="PP1_catalytic_subunit"/>
</dbReference>
<evidence type="ECO:0000313" key="11">
    <source>
        <dbReference type="Proteomes" id="UP000179807"/>
    </source>
</evidence>
<proteinExistence type="inferred from homology"/>
<dbReference type="GO" id="GO:0046872">
    <property type="term" value="F:metal ion binding"/>
    <property type="evidence" value="ECO:0007669"/>
    <property type="project" value="UniProtKB-KW"/>
</dbReference>
<comment type="catalytic activity">
    <reaction evidence="7 8">
        <text>O-phospho-L-threonyl-[protein] + H2O = L-threonyl-[protein] + phosphate</text>
        <dbReference type="Rhea" id="RHEA:47004"/>
        <dbReference type="Rhea" id="RHEA-COMP:11060"/>
        <dbReference type="Rhea" id="RHEA-COMP:11605"/>
        <dbReference type="ChEBI" id="CHEBI:15377"/>
        <dbReference type="ChEBI" id="CHEBI:30013"/>
        <dbReference type="ChEBI" id="CHEBI:43474"/>
        <dbReference type="ChEBI" id="CHEBI:61977"/>
        <dbReference type="EC" id="3.1.3.16"/>
    </reaction>
</comment>
<organism evidence="10 11">
    <name type="scientific">Tritrichomonas foetus</name>
    <dbReference type="NCBI Taxonomy" id="1144522"/>
    <lineage>
        <taxon>Eukaryota</taxon>
        <taxon>Metamonada</taxon>
        <taxon>Parabasalia</taxon>
        <taxon>Tritrichomonadida</taxon>
        <taxon>Tritrichomonadidae</taxon>
        <taxon>Tritrichomonas</taxon>
    </lineage>
</organism>
<evidence type="ECO:0000256" key="8">
    <source>
        <dbReference type="RuleBase" id="RU004273"/>
    </source>
</evidence>
<dbReference type="PRINTS" id="PR00114">
    <property type="entry name" value="STPHPHTASE"/>
</dbReference>
<dbReference type="SMART" id="SM00156">
    <property type="entry name" value="PP2Ac"/>
    <property type="match status" value="1"/>
</dbReference>
<dbReference type="EMBL" id="MLAK01000665">
    <property type="protein sequence ID" value="OHT08527.1"/>
    <property type="molecule type" value="Genomic_DNA"/>
</dbReference>
<dbReference type="PANTHER" id="PTHR11668">
    <property type="entry name" value="SERINE/THREONINE PROTEIN PHOSPHATASE"/>
    <property type="match status" value="1"/>
</dbReference>
<dbReference type="Proteomes" id="UP000179807">
    <property type="component" value="Unassembled WGS sequence"/>
</dbReference>
<name>A0A1J4KAS0_9EUKA</name>